<dbReference type="Proteomes" id="UP000003240">
    <property type="component" value="Unassembled WGS sequence"/>
</dbReference>
<dbReference type="eggNOG" id="COG2078">
    <property type="taxonomic scope" value="Bacteria"/>
</dbReference>
<dbReference type="PANTHER" id="PTHR13016:SF0">
    <property type="entry name" value="AMME SYNDROME CANDIDATE GENE 1 PROTEIN"/>
    <property type="match status" value="1"/>
</dbReference>
<dbReference type="InterPro" id="IPR023473">
    <property type="entry name" value="AMMECR1"/>
</dbReference>
<dbReference type="PROSITE" id="PS51112">
    <property type="entry name" value="AMMECR1"/>
    <property type="match status" value="1"/>
</dbReference>
<evidence type="ECO:0000313" key="3">
    <source>
        <dbReference type="Proteomes" id="UP000003240"/>
    </source>
</evidence>
<dbReference type="STRING" id="1009370.ALO_03406"/>
<dbReference type="SUPFAM" id="SSF143447">
    <property type="entry name" value="AMMECR1-like"/>
    <property type="match status" value="1"/>
</dbReference>
<dbReference type="InterPro" id="IPR002733">
    <property type="entry name" value="AMMECR1_domain"/>
</dbReference>
<dbReference type="NCBIfam" id="TIGR04335">
    <property type="entry name" value="AmmeMemoSam_A"/>
    <property type="match status" value="1"/>
</dbReference>
<dbReference type="Gene3D" id="3.30.1490.150">
    <property type="entry name" value="Hypothetical protein ph0010, domain 2"/>
    <property type="match status" value="1"/>
</dbReference>
<dbReference type="Pfam" id="PF01871">
    <property type="entry name" value="AMMECR1"/>
    <property type="match status" value="1"/>
</dbReference>
<reference evidence="2 3" key="1">
    <citation type="journal article" date="2011" name="EMBO J.">
        <title>Structural diversity of bacterial flagellar motors.</title>
        <authorList>
            <person name="Chen S."/>
            <person name="Beeby M."/>
            <person name="Murphy G.E."/>
            <person name="Leadbetter J.R."/>
            <person name="Hendrixson D.R."/>
            <person name="Briegel A."/>
            <person name="Li Z."/>
            <person name="Shi J."/>
            <person name="Tocheva E.I."/>
            <person name="Muller A."/>
            <person name="Dobro M.J."/>
            <person name="Jensen G.J."/>
        </authorList>
    </citation>
    <scope>NUCLEOTIDE SEQUENCE [LARGE SCALE GENOMIC DNA]</scope>
    <source>
        <strain evidence="2 3">DSM 6540</strain>
    </source>
</reference>
<organism evidence="2 3">
    <name type="scientific">Acetonema longum DSM 6540</name>
    <dbReference type="NCBI Taxonomy" id="1009370"/>
    <lineage>
        <taxon>Bacteria</taxon>
        <taxon>Bacillati</taxon>
        <taxon>Bacillota</taxon>
        <taxon>Negativicutes</taxon>
        <taxon>Acetonemataceae</taxon>
        <taxon>Acetonema</taxon>
    </lineage>
</organism>
<dbReference type="NCBIfam" id="TIGR00296">
    <property type="entry name" value="TIGR00296 family protein"/>
    <property type="match status" value="1"/>
</dbReference>
<feature type="domain" description="AMMECR1" evidence="1">
    <location>
        <begin position="1"/>
        <end position="162"/>
    </location>
</feature>
<keyword evidence="3" id="KW-1185">Reference proteome</keyword>
<protein>
    <submittedName>
        <fullName evidence="2">AMMECR1 domain protein</fullName>
    </submittedName>
</protein>
<sequence>MAVNSLNYYLKTVEIMGLPADLPPELSGRAGVFVSLKKHGQLRGCIGTFLPVQSNIAAEIIHNAVSAGTNDPRFWPVKSEEMGELAVSVDVLSEPEPISSLDDLDPHRYGVIVARGQRRGLLLPDLEGVNTVEGQVAIAKQKAGIRPEEPVELYRFYVIRYI</sequence>
<dbReference type="RefSeq" id="WP_004092828.1">
    <property type="nucleotide sequence ID" value="NZ_AFGF01000019.1"/>
</dbReference>
<evidence type="ECO:0000313" key="2">
    <source>
        <dbReference type="EMBL" id="EGO65311.1"/>
    </source>
</evidence>
<dbReference type="InterPro" id="IPR027485">
    <property type="entry name" value="AMMECR1_N"/>
</dbReference>
<evidence type="ECO:0000259" key="1">
    <source>
        <dbReference type="PROSITE" id="PS51112"/>
    </source>
</evidence>
<dbReference type="InterPro" id="IPR036071">
    <property type="entry name" value="AMMECR1_dom_sf"/>
</dbReference>
<gene>
    <name evidence="2" type="ORF">ALO_03406</name>
</gene>
<proteinExistence type="predicted"/>
<dbReference type="EMBL" id="AFGF01000019">
    <property type="protein sequence ID" value="EGO65311.1"/>
    <property type="molecule type" value="Genomic_DNA"/>
</dbReference>
<dbReference type="Gene3D" id="3.30.700.20">
    <property type="entry name" value="Hypothetical protein ph0010, domain 1"/>
    <property type="match status" value="1"/>
</dbReference>
<name>F7NF56_9FIRM</name>
<dbReference type="InterPro" id="IPR027623">
    <property type="entry name" value="AmmeMemoSam_A"/>
</dbReference>
<accession>F7NF56</accession>
<comment type="caution">
    <text evidence="2">The sequence shown here is derived from an EMBL/GenBank/DDBJ whole genome shotgun (WGS) entry which is preliminary data.</text>
</comment>
<dbReference type="AlphaFoldDB" id="F7NF56"/>
<dbReference type="PANTHER" id="PTHR13016">
    <property type="entry name" value="AMMECR1 HOMOLOG"/>
    <property type="match status" value="1"/>
</dbReference>